<evidence type="ECO:0000313" key="3">
    <source>
        <dbReference type="Proteomes" id="UP000076744"/>
    </source>
</evidence>
<name>A0A162K3X9_CORFA</name>
<dbReference type="AlphaFoldDB" id="A0A162K3X9"/>
<dbReference type="EMBL" id="AZHB01000041">
    <property type="protein sequence ID" value="OAA53018.1"/>
    <property type="molecule type" value="Genomic_DNA"/>
</dbReference>
<dbReference type="GeneID" id="30025373"/>
<keyword evidence="3" id="KW-1185">Reference proteome</keyword>
<reference evidence="2 3" key="1">
    <citation type="journal article" date="2016" name="Genome Biol. Evol.">
        <title>Divergent and convergent evolution of fungal pathogenicity.</title>
        <authorList>
            <person name="Shang Y."/>
            <person name="Xiao G."/>
            <person name="Zheng P."/>
            <person name="Cen K."/>
            <person name="Zhan S."/>
            <person name="Wang C."/>
        </authorList>
    </citation>
    <scope>NUCLEOTIDE SEQUENCE [LARGE SCALE GENOMIC DNA]</scope>
    <source>
        <strain evidence="2 3">ARSEF 2679</strain>
    </source>
</reference>
<evidence type="ECO:0000256" key="1">
    <source>
        <dbReference type="SAM" id="MobiDB-lite"/>
    </source>
</evidence>
<comment type="caution">
    <text evidence="2">The sequence shown here is derived from an EMBL/GenBank/DDBJ whole genome shotgun (WGS) entry which is preliminary data.</text>
</comment>
<gene>
    <name evidence="2" type="ORF">ISF_09081</name>
</gene>
<dbReference type="STRING" id="1081104.A0A162K3X9"/>
<dbReference type="Proteomes" id="UP000076744">
    <property type="component" value="Unassembled WGS sequence"/>
</dbReference>
<feature type="region of interest" description="Disordered" evidence="1">
    <location>
        <begin position="119"/>
        <end position="184"/>
    </location>
</feature>
<dbReference type="OrthoDB" id="4778251at2759"/>
<proteinExistence type="predicted"/>
<sequence length="184" mass="21332">MKLGRKRSGKILLFASRARARCSCFCVPNVPDRHNKLTGSKHATPFNIIDAITDTLTDVDIAKLDIDDRVHFVHSGHYHEHPYHDQSTDFRLCHIQSAKHLNNRCWRNLASILAGPRQWNKRKQAGPRHSIEISKPLPGSGRTYPARDDRERNHDPYDKYNHDIEMTSNRYEDMVPSQQPRTMV</sequence>
<protein>
    <submittedName>
        <fullName evidence="2">Uncharacterized protein</fullName>
    </submittedName>
</protein>
<dbReference type="RefSeq" id="XP_018700102.1">
    <property type="nucleotide sequence ID" value="XM_018852684.1"/>
</dbReference>
<evidence type="ECO:0000313" key="2">
    <source>
        <dbReference type="EMBL" id="OAA53018.1"/>
    </source>
</evidence>
<feature type="compositionally biased region" description="Basic and acidic residues" evidence="1">
    <location>
        <begin position="145"/>
        <end position="173"/>
    </location>
</feature>
<organism evidence="2 3">
    <name type="scientific">Cordyceps fumosorosea (strain ARSEF 2679)</name>
    <name type="common">Isaria fumosorosea</name>
    <dbReference type="NCBI Taxonomy" id="1081104"/>
    <lineage>
        <taxon>Eukaryota</taxon>
        <taxon>Fungi</taxon>
        <taxon>Dikarya</taxon>
        <taxon>Ascomycota</taxon>
        <taxon>Pezizomycotina</taxon>
        <taxon>Sordariomycetes</taxon>
        <taxon>Hypocreomycetidae</taxon>
        <taxon>Hypocreales</taxon>
        <taxon>Cordycipitaceae</taxon>
        <taxon>Cordyceps</taxon>
    </lineage>
</organism>
<accession>A0A162K3X9</accession>